<comment type="caution">
    <text evidence="3">The sequence shown here is derived from an EMBL/GenBank/DDBJ whole genome shotgun (WGS) entry which is preliminary data.</text>
</comment>
<dbReference type="Proteomes" id="UP001221757">
    <property type="component" value="Unassembled WGS sequence"/>
</dbReference>
<reference evidence="3" key="1">
    <citation type="submission" date="2023-03" db="EMBL/GenBank/DDBJ databases">
        <title>Massive genome expansion in bonnet fungi (Mycena s.s.) driven by repeated elements and novel gene families across ecological guilds.</title>
        <authorList>
            <consortium name="Lawrence Berkeley National Laboratory"/>
            <person name="Harder C.B."/>
            <person name="Miyauchi S."/>
            <person name="Viragh M."/>
            <person name="Kuo A."/>
            <person name="Thoen E."/>
            <person name="Andreopoulos B."/>
            <person name="Lu D."/>
            <person name="Skrede I."/>
            <person name="Drula E."/>
            <person name="Henrissat B."/>
            <person name="Morin E."/>
            <person name="Kohler A."/>
            <person name="Barry K."/>
            <person name="LaButti K."/>
            <person name="Morin E."/>
            <person name="Salamov A."/>
            <person name="Lipzen A."/>
            <person name="Mereny Z."/>
            <person name="Hegedus B."/>
            <person name="Baldrian P."/>
            <person name="Stursova M."/>
            <person name="Weitz H."/>
            <person name="Taylor A."/>
            <person name="Grigoriev I.V."/>
            <person name="Nagy L.G."/>
            <person name="Martin F."/>
            <person name="Kauserud H."/>
        </authorList>
    </citation>
    <scope>NUCLEOTIDE SEQUENCE</scope>
    <source>
        <strain evidence="3">CBHHK067</strain>
    </source>
</reference>
<feature type="compositionally biased region" description="Low complexity" evidence="1">
    <location>
        <begin position="199"/>
        <end position="208"/>
    </location>
</feature>
<keyword evidence="2" id="KW-0472">Membrane</keyword>
<dbReference type="AlphaFoldDB" id="A0AAD7D004"/>
<keyword evidence="2" id="KW-1133">Transmembrane helix</keyword>
<keyword evidence="4" id="KW-1185">Reference proteome</keyword>
<proteinExistence type="predicted"/>
<gene>
    <name evidence="3" type="ORF">B0H17DRAFT_258575</name>
</gene>
<dbReference type="EMBL" id="JARKIE010000206">
    <property type="protein sequence ID" value="KAJ7667084.1"/>
    <property type="molecule type" value="Genomic_DNA"/>
</dbReference>
<name>A0AAD7D004_MYCRO</name>
<feature type="compositionally biased region" description="Pro residues" evidence="1">
    <location>
        <begin position="219"/>
        <end position="237"/>
    </location>
</feature>
<evidence type="ECO:0000313" key="3">
    <source>
        <dbReference type="EMBL" id="KAJ7667084.1"/>
    </source>
</evidence>
<sequence length="363" mass="39912">MFLACGSVLGLRSDSLSYSRTMVSEDQMAQPYAGKGAESATMLWRRAPQLNRLTTTTIVVGVIGGGAMVGALFLGILLVIRKQRERRKGRDAIQSSTVIGQNTAHFPANNSMAPMPDAFAPQSKERPYYVYQHLPAPVSPLNPEPLQLEPPRRADNMESAWFMDDSRQGEQTLRQNNPPQPAASRKVSREPSIPEEISTTRPRTTSQTRRSESDSRPGRPLPRPSPRNLPPPLPQPNHEPERPHSPTVLRQPEESQTPVIVSPRARQSSLPRIPRPTLVIPPPTAGRHVVSASEDIHPVSRFSISPVSRSFPSRLTLTGSPPSRNRSSRARHTRLQGFGSLSSLVHLRSDATIPDVPTDVAAI</sequence>
<evidence type="ECO:0000313" key="4">
    <source>
        <dbReference type="Proteomes" id="UP001221757"/>
    </source>
</evidence>
<accession>A0AAD7D004</accession>
<feature type="region of interest" description="Disordered" evidence="1">
    <location>
        <begin position="169"/>
        <end position="281"/>
    </location>
</feature>
<evidence type="ECO:0000256" key="2">
    <source>
        <dbReference type="SAM" id="Phobius"/>
    </source>
</evidence>
<protein>
    <submittedName>
        <fullName evidence="3">Uncharacterized protein</fullName>
    </submittedName>
</protein>
<evidence type="ECO:0000256" key="1">
    <source>
        <dbReference type="SAM" id="MobiDB-lite"/>
    </source>
</evidence>
<keyword evidence="2" id="KW-0812">Transmembrane</keyword>
<feature type="transmembrane region" description="Helical" evidence="2">
    <location>
        <begin position="58"/>
        <end position="80"/>
    </location>
</feature>
<feature type="compositionally biased region" description="Polar residues" evidence="1">
    <location>
        <begin position="254"/>
        <end position="270"/>
    </location>
</feature>
<organism evidence="3 4">
    <name type="scientific">Mycena rosella</name>
    <name type="common">Pink bonnet</name>
    <name type="synonym">Agaricus rosellus</name>
    <dbReference type="NCBI Taxonomy" id="1033263"/>
    <lineage>
        <taxon>Eukaryota</taxon>
        <taxon>Fungi</taxon>
        <taxon>Dikarya</taxon>
        <taxon>Basidiomycota</taxon>
        <taxon>Agaricomycotina</taxon>
        <taxon>Agaricomycetes</taxon>
        <taxon>Agaricomycetidae</taxon>
        <taxon>Agaricales</taxon>
        <taxon>Marasmiineae</taxon>
        <taxon>Mycenaceae</taxon>
        <taxon>Mycena</taxon>
    </lineage>
</organism>